<keyword evidence="3 8" id="KW-0479">Metal-binding</keyword>
<keyword evidence="1 8" id="KW-0004">4Fe-4S</keyword>
<feature type="binding site" evidence="8">
    <location>
        <position position="35"/>
    </location>
    <ligand>
        <name>[4Fe-4S] cluster</name>
        <dbReference type="ChEBI" id="CHEBI:49883"/>
        <note>4Fe-4S-S-AdoMet</note>
    </ligand>
</feature>
<evidence type="ECO:0000256" key="1">
    <source>
        <dbReference type="ARBA" id="ARBA00022485"/>
    </source>
</evidence>
<organism evidence="10 11">
    <name type="scientific">Selenomonas bovis</name>
    <dbReference type="NCBI Taxonomy" id="416586"/>
    <lineage>
        <taxon>Bacteria</taxon>
        <taxon>Bacillati</taxon>
        <taxon>Bacillota</taxon>
        <taxon>Negativicutes</taxon>
        <taxon>Selenomonadales</taxon>
        <taxon>Selenomonadaceae</taxon>
        <taxon>Selenomonas</taxon>
    </lineage>
</organism>
<dbReference type="GO" id="GO:0008616">
    <property type="term" value="P:tRNA queuosine(34) biosynthetic process"/>
    <property type="evidence" value="ECO:0007669"/>
    <property type="project" value="UniProtKB-UniRule"/>
</dbReference>
<comment type="cofactor">
    <cofactor evidence="8">
        <name>[4Fe-4S] cluster</name>
        <dbReference type="ChEBI" id="CHEBI:49883"/>
    </cofactor>
    <text evidence="8">Binds 1 [4Fe-4S] cluster. The cluster is coordinated with 3 cysteines and an exchangeable S-adenosyl-L-methionine.</text>
</comment>
<dbReference type="SUPFAM" id="SSF102114">
    <property type="entry name" value="Radical SAM enzymes"/>
    <property type="match status" value="1"/>
</dbReference>
<evidence type="ECO:0000313" key="11">
    <source>
        <dbReference type="Proteomes" id="UP000543804"/>
    </source>
</evidence>
<protein>
    <recommendedName>
        <fullName evidence="8">7-carboxy-7-deazaguanine synthase</fullName>
        <shortName evidence="8">CDG synthase</shortName>
        <ecNumber evidence="8">4.3.99.3</ecNumber>
    </recommendedName>
    <alternativeName>
        <fullName evidence="8">Queuosine biosynthesis protein QueE</fullName>
    </alternativeName>
</protein>
<keyword evidence="8" id="KW-0671">Queuosine biosynthesis</keyword>
<evidence type="ECO:0000256" key="3">
    <source>
        <dbReference type="ARBA" id="ARBA00022723"/>
    </source>
</evidence>
<dbReference type="PIRSF" id="PIRSF000370">
    <property type="entry name" value="QueE"/>
    <property type="match status" value="1"/>
</dbReference>
<dbReference type="InterPro" id="IPR013785">
    <property type="entry name" value="Aldolase_TIM"/>
</dbReference>
<evidence type="ECO:0000313" key="10">
    <source>
        <dbReference type="EMBL" id="NMD98462.1"/>
    </source>
</evidence>
<dbReference type="InterPro" id="IPR058240">
    <property type="entry name" value="rSAM_sf"/>
</dbReference>
<evidence type="ECO:0000256" key="5">
    <source>
        <dbReference type="ARBA" id="ARBA00023004"/>
    </source>
</evidence>
<name>A0A848B7I6_9FIRM</name>
<keyword evidence="6 8" id="KW-0411">Iron-sulfur</keyword>
<feature type="binding site" evidence="8">
    <location>
        <position position="40"/>
    </location>
    <ligand>
        <name>Mg(2+)</name>
        <dbReference type="ChEBI" id="CHEBI:18420"/>
    </ligand>
</feature>
<dbReference type="GO" id="GO:1904047">
    <property type="term" value="F:S-adenosyl-L-methionine binding"/>
    <property type="evidence" value="ECO:0007669"/>
    <property type="project" value="UniProtKB-UniRule"/>
</dbReference>
<comment type="caution">
    <text evidence="8">Lacks conserved residue(s) required for the propagation of feature annotation.</text>
</comment>
<accession>A0A848B7I6</accession>
<dbReference type="EC" id="4.3.99.3" evidence="8"/>
<comment type="caution">
    <text evidence="10">The sequence shown here is derived from an EMBL/GenBank/DDBJ whole genome shotgun (WGS) entry which is preliminary data.</text>
</comment>
<gene>
    <name evidence="8" type="primary">queE</name>
    <name evidence="10" type="ORF">HF878_03055</name>
</gene>
<proteinExistence type="inferred from homology"/>
<comment type="function">
    <text evidence="8">Catalyzes the complex heterocyclic radical-mediated conversion of 6-carboxy-5,6,7,8-tetrahydropterin (CPH4) to 7-carboxy-7-deazaguanine (CDG), a step common to the biosynthetic pathways of all 7-deazapurine-containing compounds.</text>
</comment>
<sequence>MQRSIIEMFSSIQGEGKYVGCRQVFVRFAGCNLACRYCDTENAPAKHPVCQVETHAGSRAFREEKNPLSLAQAAEEINGLLREVPHQAVSFTGGEPLLQADFIHALRPLVAAPFFLETNGTCTQQLAAIIGDIDIISMDIKLPSALPRPVWEAHRSFLRIARAKDLYLKMVLSAETREEEFLEGVRLIREEAPDALLILQPVTPFGGCEAIAPARVLALQAAAAQQLRDVRVIPQTHRMMQQL</sequence>
<evidence type="ECO:0000256" key="6">
    <source>
        <dbReference type="ARBA" id="ARBA00023014"/>
    </source>
</evidence>
<feature type="binding site" evidence="8">
    <location>
        <position position="94"/>
    </location>
    <ligand>
        <name>S-adenosyl-L-methionine</name>
        <dbReference type="ChEBI" id="CHEBI:59789"/>
    </ligand>
</feature>
<keyword evidence="5 8" id="KW-0408">Iron</keyword>
<keyword evidence="2 8" id="KW-0949">S-adenosyl-L-methionine</keyword>
<comment type="similarity">
    <text evidence="8">Belongs to the radical SAM superfamily. 7-carboxy-7-deazaguanine synthase family.</text>
</comment>
<evidence type="ECO:0000256" key="7">
    <source>
        <dbReference type="ARBA" id="ARBA00023239"/>
    </source>
</evidence>
<evidence type="ECO:0000259" key="9">
    <source>
        <dbReference type="PROSITE" id="PS51918"/>
    </source>
</evidence>
<feature type="binding site" evidence="8">
    <location>
        <begin position="37"/>
        <end position="39"/>
    </location>
    <ligand>
        <name>S-adenosyl-L-methionine</name>
        <dbReference type="ChEBI" id="CHEBI:59789"/>
    </ligand>
</feature>
<evidence type="ECO:0000256" key="4">
    <source>
        <dbReference type="ARBA" id="ARBA00022842"/>
    </source>
</evidence>
<dbReference type="SFLD" id="SFLDS00029">
    <property type="entry name" value="Radical_SAM"/>
    <property type="match status" value="1"/>
</dbReference>
<comment type="cofactor">
    <cofactor evidence="8">
        <name>S-adenosyl-L-methionine</name>
        <dbReference type="ChEBI" id="CHEBI:59789"/>
    </cofactor>
    <text evidence="8">Binds 1 S-adenosyl-L-methionine per subunit.</text>
</comment>
<dbReference type="Pfam" id="PF04055">
    <property type="entry name" value="Radical_SAM"/>
    <property type="match status" value="1"/>
</dbReference>
<dbReference type="InterPro" id="IPR024924">
    <property type="entry name" value="7-CO-7-deazaguanine_synth-like"/>
</dbReference>
<dbReference type="InterPro" id="IPR007197">
    <property type="entry name" value="rSAM"/>
</dbReference>
<dbReference type="CDD" id="cd01335">
    <property type="entry name" value="Radical_SAM"/>
    <property type="match status" value="1"/>
</dbReference>
<feature type="binding site" evidence="8">
    <location>
        <begin position="12"/>
        <end position="14"/>
    </location>
    <ligand>
        <name>substrate</name>
    </ligand>
</feature>
<feature type="binding site" evidence="8">
    <location>
        <position position="31"/>
    </location>
    <ligand>
        <name>[4Fe-4S] cluster</name>
        <dbReference type="ChEBI" id="CHEBI:49883"/>
        <note>4Fe-4S-S-AdoMet</note>
    </ligand>
</feature>
<dbReference type="GO" id="GO:0016840">
    <property type="term" value="F:carbon-nitrogen lyase activity"/>
    <property type="evidence" value="ECO:0007669"/>
    <property type="project" value="UniProtKB-UniRule"/>
</dbReference>
<dbReference type="Proteomes" id="UP000543804">
    <property type="component" value="Unassembled WGS sequence"/>
</dbReference>
<dbReference type="GO" id="GO:0051539">
    <property type="term" value="F:4 iron, 4 sulfur cluster binding"/>
    <property type="evidence" value="ECO:0007669"/>
    <property type="project" value="UniProtKB-UniRule"/>
</dbReference>
<comment type="cofactor">
    <cofactor evidence="8">
        <name>Mg(2+)</name>
        <dbReference type="ChEBI" id="CHEBI:18420"/>
    </cofactor>
</comment>
<feature type="binding site" evidence="8">
    <location>
        <position position="27"/>
    </location>
    <ligand>
        <name>substrate</name>
    </ligand>
</feature>
<comment type="catalytic activity">
    <reaction evidence="8">
        <text>6-carboxy-5,6,7,8-tetrahydropterin + H(+) = 7-carboxy-7-carbaguanine + NH4(+)</text>
        <dbReference type="Rhea" id="RHEA:27974"/>
        <dbReference type="ChEBI" id="CHEBI:15378"/>
        <dbReference type="ChEBI" id="CHEBI:28938"/>
        <dbReference type="ChEBI" id="CHEBI:61032"/>
        <dbReference type="ChEBI" id="CHEBI:61036"/>
        <dbReference type="EC" id="4.3.99.3"/>
    </reaction>
</comment>
<evidence type="ECO:0000256" key="2">
    <source>
        <dbReference type="ARBA" id="ARBA00022691"/>
    </source>
</evidence>
<keyword evidence="4 8" id="KW-0460">Magnesium</keyword>
<dbReference type="PANTHER" id="PTHR42836:SF1">
    <property type="entry name" value="7-CARBOXY-7-DEAZAGUANINE SYNTHASE"/>
    <property type="match status" value="1"/>
</dbReference>
<comment type="subunit">
    <text evidence="8">Homodimer.</text>
</comment>
<feature type="domain" description="Radical SAM core" evidence="9">
    <location>
        <begin position="18"/>
        <end position="243"/>
    </location>
</feature>
<dbReference type="RefSeq" id="WP_170077162.1">
    <property type="nucleotide sequence ID" value="NZ_JABAFA010000005.1"/>
</dbReference>
<dbReference type="GO" id="GO:0000287">
    <property type="term" value="F:magnesium ion binding"/>
    <property type="evidence" value="ECO:0007669"/>
    <property type="project" value="UniProtKB-UniRule"/>
</dbReference>
<dbReference type="Gene3D" id="3.20.20.70">
    <property type="entry name" value="Aldolase class I"/>
    <property type="match status" value="1"/>
</dbReference>
<dbReference type="PANTHER" id="PTHR42836">
    <property type="entry name" value="7-CARBOXY-7-DEAZAGUANINE SYNTHASE"/>
    <property type="match status" value="1"/>
</dbReference>
<feature type="binding site" evidence="8">
    <location>
        <position position="92"/>
    </location>
    <ligand>
        <name>substrate</name>
    </ligand>
</feature>
<dbReference type="EMBL" id="JABAFA010000005">
    <property type="protein sequence ID" value="NMD98462.1"/>
    <property type="molecule type" value="Genomic_DNA"/>
</dbReference>
<evidence type="ECO:0000256" key="8">
    <source>
        <dbReference type="HAMAP-Rule" id="MF_00917"/>
    </source>
</evidence>
<feature type="binding site" evidence="8">
    <location>
        <position position="38"/>
    </location>
    <ligand>
        <name>[4Fe-4S] cluster</name>
        <dbReference type="ChEBI" id="CHEBI:49883"/>
        <note>4Fe-4S-S-AdoMet</note>
    </ligand>
</feature>
<dbReference type="PROSITE" id="PS51918">
    <property type="entry name" value="RADICAL_SAM"/>
    <property type="match status" value="1"/>
</dbReference>
<reference evidence="10 11" key="1">
    <citation type="submission" date="2020-04" db="EMBL/GenBank/DDBJ databases">
        <authorList>
            <person name="Hitch T.C.A."/>
            <person name="Wylensek D."/>
            <person name="Clavel T."/>
        </authorList>
    </citation>
    <scope>NUCLEOTIDE SEQUENCE [LARGE SCALE GENOMIC DNA]</scope>
    <source>
        <strain evidence="10 11">PG-130-P53-12</strain>
    </source>
</reference>
<keyword evidence="7 8" id="KW-0456">Lyase</keyword>
<keyword evidence="11" id="KW-1185">Reference proteome</keyword>
<comment type="pathway">
    <text evidence="8">Purine metabolism; 7-cyano-7-deazaguanine biosynthesis.</text>
</comment>
<dbReference type="AlphaFoldDB" id="A0A848B7I6"/>
<dbReference type="HAMAP" id="MF_00917">
    <property type="entry name" value="QueE"/>
    <property type="match status" value="1"/>
</dbReference>
<dbReference type="UniPathway" id="UPA00391"/>